<dbReference type="InterPro" id="IPR037522">
    <property type="entry name" value="HD_GYP_dom"/>
</dbReference>
<dbReference type="CDD" id="cd00077">
    <property type="entry name" value="HDc"/>
    <property type="match status" value="1"/>
</dbReference>
<dbReference type="InterPro" id="IPR006675">
    <property type="entry name" value="HDIG_dom"/>
</dbReference>
<dbReference type="EnsemblBacteria" id="ABF41867">
    <property type="protein sequence ID" value="ABF41867"/>
    <property type="gene ID" value="Acid345_2866"/>
</dbReference>
<evidence type="ECO:0000313" key="3">
    <source>
        <dbReference type="Proteomes" id="UP000002432"/>
    </source>
</evidence>
<keyword evidence="3" id="KW-1185">Reference proteome</keyword>
<dbReference type="Gene3D" id="3.30.450.40">
    <property type="match status" value="1"/>
</dbReference>
<reference evidence="2 3" key="1">
    <citation type="journal article" date="2009" name="Appl. Environ. Microbiol.">
        <title>Three genomes from the phylum Acidobacteria provide insight into the lifestyles of these microorganisms in soils.</title>
        <authorList>
            <person name="Ward N.L."/>
            <person name="Challacombe J.F."/>
            <person name="Janssen P.H."/>
            <person name="Henrissat B."/>
            <person name="Coutinho P.M."/>
            <person name="Wu M."/>
            <person name="Xie G."/>
            <person name="Haft D.H."/>
            <person name="Sait M."/>
            <person name="Badger J."/>
            <person name="Barabote R.D."/>
            <person name="Bradley B."/>
            <person name="Brettin T.S."/>
            <person name="Brinkac L.M."/>
            <person name="Bruce D."/>
            <person name="Creasy T."/>
            <person name="Daugherty S.C."/>
            <person name="Davidsen T.M."/>
            <person name="DeBoy R.T."/>
            <person name="Detter J.C."/>
            <person name="Dodson R.J."/>
            <person name="Durkin A.S."/>
            <person name="Ganapathy A."/>
            <person name="Gwinn-Giglio M."/>
            <person name="Han C.S."/>
            <person name="Khouri H."/>
            <person name="Kiss H."/>
            <person name="Kothari S.P."/>
            <person name="Madupu R."/>
            <person name="Nelson K.E."/>
            <person name="Nelson W.C."/>
            <person name="Paulsen I."/>
            <person name="Penn K."/>
            <person name="Ren Q."/>
            <person name="Rosovitz M.J."/>
            <person name="Selengut J.D."/>
            <person name="Shrivastava S."/>
            <person name="Sullivan S.A."/>
            <person name="Tapia R."/>
            <person name="Thompson L.S."/>
            <person name="Watkins K.L."/>
            <person name="Yang Q."/>
            <person name="Yu C."/>
            <person name="Zafar N."/>
            <person name="Zhou L."/>
            <person name="Kuske C.R."/>
        </authorList>
    </citation>
    <scope>NUCLEOTIDE SEQUENCE [LARGE SCALE GENOMIC DNA]</scope>
    <source>
        <strain evidence="2 3">Ellin345</strain>
    </source>
</reference>
<accession>Q1IMN3</accession>
<dbReference type="SMART" id="SM00065">
    <property type="entry name" value="GAF"/>
    <property type="match status" value="1"/>
</dbReference>
<dbReference type="AlphaFoldDB" id="Q1IMN3"/>
<evidence type="ECO:0000313" key="2">
    <source>
        <dbReference type="EMBL" id="ABF41867.1"/>
    </source>
</evidence>
<gene>
    <name evidence="2" type="ordered locus">Acid345_2866</name>
</gene>
<dbReference type="PROSITE" id="PS51832">
    <property type="entry name" value="HD_GYP"/>
    <property type="match status" value="1"/>
</dbReference>
<dbReference type="eggNOG" id="COG2206">
    <property type="taxonomic scope" value="Bacteria"/>
</dbReference>
<name>Q1IMN3_KORVE</name>
<dbReference type="SUPFAM" id="SSF55781">
    <property type="entry name" value="GAF domain-like"/>
    <property type="match status" value="1"/>
</dbReference>
<proteinExistence type="predicted"/>
<dbReference type="Gene3D" id="1.10.3210.10">
    <property type="entry name" value="Hypothetical protein af1432"/>
    <property type="match status" value="1"/>
</dbReference>
<dbReference type="InterPro" id="IPR003607">
    <property type="entry name" value="HD/PDEase_dom"/>
</dbReference>
<sequence length="432" mass="47157">MHLAEIKNKFRKLFTTFEALSDLGPALTAERDFAQTADELLRLLMDAIGARESALFRFCDKPAVLTSVASRGFLSFPSPAVIPLLPSHVHALTTARGPQLLAAESRRTLLSSNGNFPPDLIQLAAPLRVGQKLVGMLAFGQPDESHYGEEEVHGLAMFAHYVALAVQNSGLTESLSNRVAENLKLMASVHSFYDNALEAFAVAIDAKHINIRGHSIRVGRYAAFIGEAMGMGASEASALRASGYLHDIGKVAVDRRLFGKPSALNEAEFKEMADHTIVGSEIVSGVQFPWPQVGEVVRSHHERLDGSGYPDHLRGDELAKHVRIMGLADAFDAMTSERPYRQPLSIGEALTEVVKMSPTHFDPETVQALLVQVRRDAVASCSPKLSAAWIKSQPDKPKFLDDRVMCAIAPPDVDQLAAVLHHKTTRNRVYSN</sequence>
<dbReference type="eggNOG" id="COG2203">
    <property type="taxonomic scope" value="Bacteria"/>
</dbReference>
<dbReference type="HOGENOM" id="CLU_000445_92_13_0"/>
<dbReference type="PANTHER" id="PTHR43155:SF2">
    <property type="entry name" value="CYCLIC DI-GMP PHOSPHODIESTERASE PA4108"/>
    <property type="match status" value="1"/>
</dbReference>
<dbReference type="InterPro" id="IPR003018">
    <property type="entry name" value="GAF"/>
</dbReference>
<dbReference type="NCBIfam" id="TIGR00277">
    <property type="entry name" value="HDIG"/>
    <property type="match status" value="1"/>
</dbReference>
<dbReference type="SUPFAM" id="SSF109604">
    <property type="entry name" value="HD-domain/PDEase-like"/>
    <property type="match status" value="1"/>
</dbReference>
<dbReference type="SMART" id="SM00471">
    <property type="entry name" value="HDc"/>
    <property type="match status" value="1"/>
</dbReference>
<dbReference type="EMBL" id="CP000360">
    <property type="protein sequence ID" value="ABF41867.1"/>
    <property type="molecule type" value="Genomic_DNA"/>
</dbReference>
<dbReference type="InterPro" id="IPR029016">
    <property type="entry name" value="GAF-like_dom_sf"/>
</dbReference>
<dbReference type="Pfam" id="PF13487">
    <property type="entry name" value="HD_5"/>
    <property type="match status" value="1"/>
</dbReference>
<protein>
    <submittedName>
        <fullName evidence="2">Metal dependent phosphohydrolase</fullName>
    </submittedName>
</protein>
<dbReference type="STRING" id="204669.Acid345_2866"/>
<dbReference type="PANTHER" id="PTHR43155">
    <property type="entry name" value="CYCLIC DI-GMP PHOSPHODIESTERASE PA4108-RELATED"/>
    <property type="match status" value="1"/>
</dbReference>
<dbReference type="KEGG" id="aba:Acid345_2866"/>
<organism evidence="2 3">
    <name type="scientific">Koribacter versatilis (strain Ellin345)</name>
    <dbReference type="NCBI Taxonomy" id="204669"/>
    <lineage>
        <taxon>Bacteria</taxon>
        <taxon>Pseudomonadati</taxon>
        <taxon>Acidobacteriota</taxon>
        <taxon>Terriglobia</taxon>
        <taxon>Terriglobales</taxon>
        <taxon>Candidatus Korobacteraceae</taxon>
        <taxon>Candidatus Korobacter</taxon>
    </lineage>
</organism>
<feature type="domain" description="HD-GYP" evidence="1">
    <location>
        <begin position="189"/>
        <end position="385"/>
    </location>
</feature>
<dbReference type="Pfam" id="PF01590">
    <property type="entry name" value="GAF"/>
    <property type="match status" value="1"/>
</dbReference>
<dbReference type="Proteomes" id="UP000002432">
    <property type="component" value="Chromosome"/>
</dbReference>
<evidence type="ECO:0000259" key="1">
    <source>
        <dbReference type="PROSITE" id="PS51832"/>
    </source>
</evidence>